<feature type="compositionally biased region" description="Low complexity" evidence="1">
    <location>
        <begin position="242"/>
        <end position="315"/>
    </location>
</feature>
<organism evidence="2 3">
    <name type="scientific">Paenibacillus sedimenti</name>
    <dbReference type="NCBI Taxonomy" id="2770274"/>
    <lineage>
        <taxon>Bacteria</taxon>
        <taxon>Bacillati</taxon>
        <taxon>Bacillota</taxon>
        <taxon>Bacilli</taxon>
        <taxon>Bacillales</taxon>
        <taxon>Paenibacillaceae</taxon>
        <taxon>Paenibacillus</taxon>
    </lineage>
</organism>
<dbReference type="Proteomes" id="UP000650466">
    <property type="component" value="Unassembled WGS sequence"/>
</dbReference>
<dbReference type="EMBL" id="JACVVD010000003">
    <property type="protein sequence ID" value="MBD0380376.1"/>
    <property type="molecule type" value="Genomic_DNA"/>
</dbReference>
<evidence type="ECO:0008006" key="4">
    <source>
        <dbReference type="Google" id="ProtNLM"/>
    </source>
</evidence>
<reference evidence="2" key="1">
    <citation type="submission" date="2020-09" db="EMBL/GenBank/DDBJ databases">
        <title>Draft Genome Sequence of Paenibacillus sp. WST5.</title>
        <authorList>
            <person name="Bao Z."/>
        </authorList>
    </citation>
    <scope>NUCLEOTIDE SEQUENCE</scope>
    <source>
        <strain evidence="2">WST5</strain>
    </source>
</reference>
<accession>A0A926KP70</accession>
<feature type="region of interest" description="Disordered" evidence="1">
    <location>
        <begin position="224"/>
        <end position="366"/>
    </location>
</feature>
<gene>
    <name evidence="2" type="ORF">ICC18_09645</name>
</gene>
<protein>
    <recommendedName>
        <fullName evidence="4">Flagellar hook-length control protein FliK</fullName>
    </recommendedName>
</protein>
<feature type="compositionally biased region" description="Pro residues" evidence="1">
    <location>
        <begin position="230"/>
        <end position="241"/>
    </location>
</feature>
<evidence type="ECO:0000313" key="2">
    <source>
        <dbReference type="EMBL" id="MBD0380376.1"/>
    </source>
</evidence>
<name>A0A926KP70_9BACL</name>
<sequence length="614" mass="63976">MNISGLIRSLVGDLTAADTKVLELKVGQIVKGVVLQLLSDQDALLNIGGVQVRAKLETPLKQGDVTMLQVQPESSGGQIMLKPLESSDVQIADDSLTELLKAFSLKDNASNRQMVQTMQREGVPLTKETVQSFAALLGNVPEGVHKDEWLQAAALVVKKGLPLTQEAIAAMRQATTGPAVGQVLERLEQQASALLKEQPAHPAADTAKQVVSLLKELRASAAAAGFSRPPEAPAAPGPAPAAPQAGGIAAAAPAGAPPVSTGSEAAPAAPTAPAASPAGFASPASAASHAEGTAAGPAAPQAAARPAVAAEPLLAQARSAEPSIQGEPPEAGSPAPEPPPAKPKAAETQQAQMRSTEPIEAADPEPNWISKMLKAVGVEHEAHVARLDERMEAPLRPRAGADDLLQSAIVQTDAQDDAAKPAADNLKSLLLQLAASDDTPAPLKEAAQQAIHQITGQQLMLTGDKSSMFAHITLFIPFMDGTGQQSAAVHIQSQKGKRGEVDASNCRLLFDLQMKSMGNTLVDVHVVNKIVSLNIHNDHPAVALLMENSREEITAAMNNAGYQFFSLKCSPYPTLPAIKESDAPKQGQGSNDGVRADLRSLYQPKPYKGVDFRA</sequence>
<dbReference type="AlphaFoldDB" id="A0A926KP70"/>
<feature type="region of interest" description="Disordered" evidence="1">
    <location>
        <begin position="578"/>
        <end position="614"/>
    </location>
</feature>
<keyword evidence="3" id="KW-1185">Reference proteome</keyword>
<dbReference type="RefSeq" id="WP_188174183.1">
    <property type="nucleotide sequence ID" value="NZ_JACVVD010000003.1"/>
</dbReference>
<comment type="caution">
    <text evidence="2">The sequence shown here is derived from an EMBL/GenBank/DDBJ whole genome shotgun (WGS) entry which is preliminary data.</text>
</comment>
<proteinExistence type="predicted"/>
<evidence type="ECO:0000256" key="1">
    <source>
        <dbReference type="SAM" id="MobiDB-lite"/>
    </source>
</evidence>
<evidence type="ECO:0000313" key="3">
    <source>
        <dbReference type="Proteomes" id="UP000650466"/>
    </source>
</evidence>